<proteinExistence type="predicted"/>
<organism evidence="1 2">
    <name type="scientific">Candidatus Protofrankia californiensis</name>
    <dbReference type="NCBI Taxonomy" id="1839754"/>
    <lineage>
        <taxon>Bacteria</taxon>
        <taxon>Bacillati</taxon>
        <taxon>Actinomycetota</taxon>
        <taxon>Actinomycetes</taxon>
        <taxon>Frankiales</taxon>
        <taxon>Frankiaceae</taxon>
        <taxon>Protofrankia</taxon>
    </lineage>
</organism>
<keyword evidence="2" id="KW-1185">Reference proteome</keyword>
<reference evidence="2" key="1">
    <citation type="submission" date="2016-02" db="EMBL/GenBank/DDBJ databases">
        <authorList>
            <person name="Wibberg D."/>
        </authorList>
    </citation>
    <scope>NUCLEOTIDE SEQUENCE [LARGE SCALE GENOMIC DNA]</scope>
</reference>
<name>A0A1C3P6C7_9ACTN</name>
<dbReference type="AlphaFoldDB" id="A0A1C3P6C7"/>
<protein>
    <submittedName>
        <fullName evidence="1">Uncharacterized protein</fullName>
    </submittedName>
</protein>
<dbReference type="EMBL" id="FLUV01001889">
    <property type="protein sequence ID" value="SBW25346.1"/>
    <property type="molecule type" value="Genomic_DNA"/>
</dbReference>
<gene>
    <name evidence="1" type="ORF">FDG2_4506</name>
</gene>
<evidence type="ECO:0000313" key="2">
    <source>
        <dbReference type="Proteomes" id="UP000199013"/>
    </source>
</evidence>
<evidence type="ECO:0000313" key="1">
    <source>
        <dbReference type="EMBL" id="SBW25346.1"/>
    </source>
</evidence>
<accession>A0A1C3P6C7</accession>
<sequence length="37" mass="4066">MIFLERAARQGAGREASTNFFNHINSTIKKLAGATWG</sequence>
<dbReference type="Proteomes" id="UP000199013">
    <property type="component" value="Unassembled WGS sequence"/>
</dbReference>